<geneLocation type="plasmid" evidence="1">
    <name>pKPN-QL24</name>
</geneLocation>
<dbReference type="EMBL" id="MH263654">
    <property type="protein sequence ID" value="AWM64308.1"/>
    <property type="molecule type" value="Genomic_DNA"/>
</dbReference>
<name>A0A2U8T246_KLEPN</name>
<accession>A0A2U8T246</accession>
<organism evidence="1">
    <name type="scientific">Klebsiella pneumoniae</name>
    <dbReference type="NCBI Taxonomy" id="573"/>
    <lineage>
        <taxon>Bacteria</taxon>
        <taxon>Pseudomonadati</taxon>
        <taxon>Pseudomonadota</taxon>
        <taxon>Gammaproteobacteria</taxon>
        <taxon>Enterobacterales</taxon>
        <taxon>Enterobacteriaceae</taxon>
        <taxon>Klebsiella/Raoultella group</taxon>
        <taxon>Klebsiella</taxon>
        <taxon>Klebsiella pneumoniae complex</taxon>
    </lineage>
</organism>
<evidence type="ECO:0000313" key="1">
    <source>
        <dbReference type="EMBL" id="AWM64308.1"/>
    </source>
</evidence>
<proteinExistence type="predicted"/>
<reference evidence="1" key="1">
    <citation type="submission" date="2018-04" db="EMBL/GenBank/DDBJ databases">
        <title>Outbreak of blaKPC-2 Positive Klebsiella pneumoniae ST11 in a neonate Unit in China.</title>
        <authorList>
            <person name="Dong D."/>
            <person name="Jia N."/>
            <person name="Zhang H."/>
            <person name="Zhao H."/>
            <person name="Liu Z."/>
            <person name="Zhu Y."/>
        </authorList>
    </citation>
    <scope>NUCLEOTIDE SEQUENCE</scope>
    <source>
        <strain evidence="1">QL24</strain>
        <plasmid evidence="1">pKPN-QL24</plasmid>
    </source>
</reference>
<keyword evidence="1" id="KW-0614">Plasmid</keyword>
<sequence length="37" mass="4276">MKPAEAPPETNPFFLHTTLQLFRFDRCSLFCPACSMQ</sequence>
<protein>
    <submittedName>
        <fullName evidence="1">Uncharacterized protein</fullName>
    </submittedName>
</protein>
<dbReference type="AlphaFoldDB" id="A0A2U8T246"/>